<dbReference type="OrthoDB" id="9844267at2"/>
<accession>A0A5C4SV85</accession>
<keyword evidence="1" id="KW-0472">Membrane</keyword>
<feature type="transmembrane region" description="Helical" evidence="1">
    <location>
        <begin position="129"/>
        <end position="152"/>
    </location>
</feature>
<reference evidence="2 3" key="1">
    <citation type="submission" date="2019-05" db="EMBL/GenBank/DDBJ databases">
        <title>We sequenced the genome of Paenibacillus hemerocallicola KCTC 33185 for further insight into its adaptation and study the phylogeny of Paenibacillus.</title>
        <authorList>
            <person name="Narsing Rao M.P."/>
        </authorList>
    </citation>
    <scope>NUCLEOTIDE SEQUENCE [LARGE SCALE GENOMIC DNA]</scope>
    <source>
        <strain evidence="2 3">KCTC 33185</strain>
    </source>
</reference>
<keyword evidence="3" id="KW-1185">Reference proteome</keyword>
<sequence length="196" mass="22220">MDTSRLKSLRVKQITFINACVCIVIPLSGGLLLVLEPSPSDTYLVGVFLFGALLLFEFWSLFFPKHLLFMHGPWFMREIAGYEREKLGKKQDRKGRIVRLFAFTFLLGNQLVAFTRIRDDDPMQIRDVSGFWTIMAILVLIFTLLGNAAVLYRIHKIDKTEPGQLRWFTLKSLALGVILGLVSVVLLSVGFGIVLN</sequence>
<feature type="transmembrane region" description="Helical" evidence="1">
    <location>
        <begin position="173"/>
        <end position="195"/>
    </location>
</feature>
<feature type="transmembrane region" description="Helical" evidence="1">
    <location>
        <begin position="97"/>
        <end position="117"/>
    </location>
</feature>
<dbReference type="RefSeq" id="WP_139607921.1">
    <property type="nucleotide sequence ID" value="NZ_VDCQ01000134.1"/>
</dbReference>
<feature type="transmembrane region" description="Helical" evidence="1">
    <location>
        <begin position="41"/>
        <end position="63"/>
    </location>
</feature>
<feature type="transmembrane region" description="Helical" evidence="1">
    <location>
        <begin position="14"/>
        <end position="35"/>
    </location>
</feature>
<dbReference type="Proteomes" id="UP000307943">
    <property type="component" value="Unassembled WGS sequence"/>
</dbReference>
<evidence type="ECO:0000256" key="1">
    <source>
        <dbReference type="SAM" id="Phobius"/>
    </source>
</evidence>
<keyword evidence="1" id="KW-1133">Transmembrane helix</keyword>
<keyword evidence="1" id="KW-0812">Transmembrane</keyword>
<proteinExistence type="predicted"/>
<name>A0A5C4SV85_9BACL</name>
<organism evidence="2 3">
    <name type="scientific">Paenibacillus hemerocallicola</name>
    <dbReference type="NCBI Taxonomy" id="1172614"/>
    <lineage>
        <taxon>Bacteria</taxon>
        <taxon>Bacillati</taxon>
        <taxon>Bacillota</taxon>
        <taxon>Bacilli</taxon>
        <taxon>Bacillales</taxon>
        <taxon>Paenibacillaceae</taxon>
        <taxon>Paenibacillus</taxon>
    </lineage>
</organism>
<evidence type="ECO:0000313" key="3">
    <source>
        <dbReference type="Proteomes" id="UP000307943"/>
    </source>
</evidence>
<dbReference type="EMBL" id="VDCQ01000134">
    <property type="protein sequence ID" value="TNJ53893.1"/>
    <property type="molecule type" value="Genomic_DNA"/>
</dbReference>
<evidence type="ECO:0000313" key="2">
    <source>
        <dbReference type="EMBL" id="TNJ53893.1"/>
    </source>
</evidence>
<comment type="caution">
    <text evidence="2">The sequence shown here is derived from an EMBL/GenBank/DDBJ whole genome shotgun (WGS) entry which is preliminary data.</text>
</comment>
<protein>
    <submittedName>
        <fullName evidence="2">Uncharacterized protein</fullName>
    </submittedName>
</protein>
<dbReference type="AlphaFoldDB" id="A0A5C4SV85"/>
<gene>
    <name evidence="2" type="ORF">FE784_40205</name>
</gene>